<dbReference type="OrthoDB" id="341259at2759"/>
<dbReference type="PANTHER" id="PTHR24198">
    <property type="entry name" value="ANKYRIN REPEAT AND PROTEIN KINASE DOMAIN-CONTAINING PROTEIN"/>
    <property type="match status" value="1"/>
</dbReference>
<sequence length="659" mass="73240">MEEEEKKKTKAPIERLPPELLLNIGEWFDDRRSLNALVRTSLVFYTTLNAHLYKLNIRNDPPSASCLFWAAQVGRLGTFRVAQRFGADLNVKRETKREPPSPLHTAIKNLHPEIVEYILQNGGHVHSPPWIGKGKRYPLGIALTARNLRHGASCVRKNEIILDMLIRHGATMVDDGEPALPHAAAMNKNRVVHLLLQQPTVSVNQTTSRGWSALHMVCQHGHTELLQYLLNQPGIDIHAQSKCRTDALGFAVVNGHVDAVRLLVMWHGLTPDAAFELRKTAFLRALETGQASICEFLITLPGINGALSLPRNCTALHWAARSENVDCIPVLLDKSSFHLGAVDDNGHTALHYLAINLNSKGRTTRADAVRMLVDRGAEVDPVTPMGSSTPLHFAIARNNFDVATQLLYQGADPTIGAESDTGDYIWTLLHESLLGNSWVPWNYEPRMRMLQALIQHDYANLNKESRVTGAEMRRIYDVPFDGTPLLFAVLYDSEPGTIKMLIKAGARVDSVAIKRETAAPNSFHSHSILQALLSSHLRPNYPVSYKDTNVSVSVEDVRHIKTRLEILLSSGARIDNEHGPQSVLEYACEVQLAGYPALLGALFEMAHPVNVSLGHVQSLIHTYSGVAAEEYPPKFDLAAALQKWMDVWLIPEGRRMQLL</sequence>
<dbReference type="InterPro" id="IPR002110">
    <property type="entry name" value="Ankyrin_rpt"/>
</dbReference>
<dbReference type="AlphaFoldDB" id="A0A0A1V360"/>
<evidence type="ECO:0000256" key="3">
    <source>
        <dbReference type="PROSITE-ProRule" id="PRU00023"/>
    </source>
</evidence>
<evidence type="ECO:0000313" key="4">
    <source>
        <dbReference type="EMBL" id="EXV03973.1"/>
    </source>
</evidence>
<feature type="repeat" description="ANK" evidence="3">
    <location>
        <begin position="386"/>
        <end position="418"/>
    </location>
</feature>
<dbReference type="InterPro" id="IPR036770">
    <property type="entry name" value="Ankyrin_rpt-contain_sf"/>
</dbReference>
<dbReference type="HOGENOM" id="CLU_015889_0_0_1"/>
<dbReference type="Proteomes" id="UP000030151">
    <property type="component" value="Unassembled WGS sequence"/>
</dbReference>
<feature type="repeat" description="ANK" evidence="3">
    <location>
        <begin position="345"/>
        <end position="384"/>
    </location>
</feature>
<dbReference type="SUPFAM" id="SSF48403">
    <property type="entry name" value="Ankyrin repeat"/>
    <property type="match status" value="2"/>
</dbReference>
<dbReference type="PROSITE" id="PS50297">
    <property type="entry name" value="ANK_REP_REGION"/>
    <property type="match status" value="3"/>
</dbReference>
<protein>
    <submittedName>
        <fullName evidence="4">Ankyrin repeat protein</fullName>
    </submittedName>
</protein>
<evidence type="ECO:0000313" key="5">
    <source>
        <dbReference type="Proteomes" id="UP000030151"/>
    </source>
</evidence>
<organism evidence="4 5">
    <name type="scientific">Metarhizium robertsii</name>
    <dbReference type="NCBI Taxonomy" id="568076"/>
    <lineage>
        <taxon>Eukaryota</taxon>
        <taxon>Fungi</taxon>
        <taxon>Dikarya</taxon>
        <taxon>Ascomycota</taxon>
        <taxon>Pezizomycotina</taxon>
        <taxon>Sordariomycetes</taxon>
        <taxon>Hypocreomycetidae</taxon>
        <taxon>Hypocreales</taxon>
        <taxon>Clavicipitaceae</taxon>
        <taxon>Metarhizium</taxon>
    </lineage>
</organism>
<gene>
    <name evidence="4" type="ORF">X797_001643</name>
</gene>
<accession>A0A0A1V360</accession>
<proteinExistence type="predicted"/>
<dbReference type="PANTHER" id="PTHR24198:SF165">
    <property type="entry name" value="ANKYRIN REPEAT-CONTAINING PROTEIN-RELATED"/>
    <property type="match status" value="1"/>
</dbReference>
<dbReference type="EMBL" id="JELW01000002">
    <property type="protein sequence ID" value="EXV03973.1"/>
    <property type="molecule type" value="Genomic_DNA"/>
</dbReference>
<dbReference type="eggNOG" id="KOG4177">
    <property type="taxonomic scope" value="Eukaryota"/>
</dbReference>
<dbReference type="PROSITE" id="PS50088">
    <property type="entry name" value="ANK_REPEAT"/>
    <property type="match status" value="4"/>
</dbReference>
<keyword evidence="2 3" id="KW-0040">ANK repeat</keyword>
<dbReference type="Pfam" id="PF12796">
    <property type="entry name" value="Ank_2"/>
    <property type="match status" value="2"/>
</dbReference>
<dbReference type="SMART" id="SM00248">
    <property type="entry name" value="ANK"/>
    <property type="match status" value="10"/>
</dbReference>
<evidence type="ECO:0000256" key="2">
    <source>
        <dbReference type="ARBA" id="ARBA00023043"/>
    </source>
</evidence>
<reference evidence="4 5" key="1">
    <citation type="submission" date="2014-02" db="EMBL/GenBank/DDBJ databases">
        <title>The genome sequence of the entomopathogenic fungus Metarhizium robertsii ARSEF 2575.</title>
        <authorList>
            <person name="Giuliano Garisto Donzelli B."/>
            <person name="Roe B.A."/>
            <person name="Macmil S.L."/>
            <person name="Krasnoff S.B."/>
            <person name="Gibson D.M."/>
        </authorList>
    </citation>
    <scope>NUCLEOTIDE SEQUENCE [LARGE SCALE GENOMIC DNA]</scope>
    <source>
        <strain evidence="4 5">ARSEF 2575</strain>
    </source>
</reference>
<evidence type="ECO:0000256" key="1">
    <source>
        <dbReference type="ARBA" id="ARBA00022737"/>
    </source>
</evidence>
<keyword evidence="1" id="KW-0677">Repeat</keyword>
<dbReference type="Pfam" id="PF00023">
    <property type="entry name" value="Ank"/>
    <property type="match status" value="1"/>
</dbReference>
<feature type="repeat" description="ANK" evidence="3">
    <location>
        <begin position="98"/>
        <end position="126"/>
    </location>
</feature>
<feature type="repeat" description="ANK" evidence="3">
    <location>
        <begin position="209"/>
        <end position="242"/>
    </location>
</feature>
<comment type="caution">
    <text evidence="4">The sequence shown here is derived from an EMBL/GenBank/DDBJ whole genome shotgun (WGS) entry which is preliminary data.</text>
</comment>
<dbReference type="Gene3D" id="1.25.40.20">
    <property type="entry name" value="Ankyrin repeat-containing domain"/>
    <property type="match status" value="2"/>
</dbReference>
<name>A0A0A1V360_9HYPO</name>